<dbReference type="EMBL" id="JWHT01000014">
    <property type="protein sequence ID" value="KIU25155.1"/>
    <property type="molecule type" value="Genomic_DNA"/>
</dbReference>
<reference evidence="1 2" key="1">
    <citation type="journal article" date="2015" name="Microbiology (Mosc.)">
        <title>Genomics of the Weissella cibaria species with an examination of its metabolic traits.</title>
        <authorList>
            <person name="Lynch K.M."/>
            <person name="Lucid A."/>
            <person name="Arendt E.K."/>
            <person name="Sleator R.D."/>
            <person name="Lucey B."/>
            <person name="Coffey A."/>
        </authorList>
    </citation>
    <scope>NUCLEOTIDE SEQUENCE [LARGE SCALE GENOMIC DNA]</scope>
    <source>
        <strain evidence="1 2">AB3b</strain>
    </source>
</reference>
<proteinExistence type="predicted"/>
<sequence length="75" mass="8806">MNYQYIVVDWQRRHILLSAKSMASLNRLILSEKGQALIHQQAVWIYRIEAEVFVKVVQEINRTGVAFSQLVRPDH</sequence>
<organism evidence="1 2">
    <name type="scientific">Weissella cibaria</name>
    <dbReference type="NCBI Taxonomy" id="137591"/>
    <lineage>
        <taxon>Bacteria</taxon>
        <taxon>Bacillati</taxon>
        <taxon>Bacillota</taxon>
        <taxon>Bacilli</taxon>
        <taxon>Lactobacillales</taxon>
        <taxon>Lactobacillaceae</taxon>
        <taxon>Weissella</taxon>
    </lineage>
</organism>
<protein>
    <submittedName>
        <fullName evidence="1">Uncharacterized protein</fullName>
    </submittedName>
</protein>
<dbReference type="PATRIC" id="fig|137591.24.peg.651"/>
<accession>A0A0D1LZ65</accession>
<dbReference type="AlphaFoldDB" id="A0A0D1LZ65"/>
<dbReference type="Proteomes" id="UP000032289">
    <property type="component" value="Unassembled WGS sequence"/>
</dbReference>
<evidence type="ECO:0000313" key="2">
    <source>
        <dbReference type="Proteomes" id="UP000032289"/>
    </source>
</evidence>
<evidence type="ECO:0000313" key="1">
    <source>
        <dbReference type="EMBL" id="KIU25155.1"/>
    </source>
</evidence>
<dbReference type="RefSeq" id="WP_043940852.1">
    <property type="nucleotide sequence ID" value="NZ_JWHT01000014.1"/>
</dbReference>
<comment type="caution">
    <text evidence="1">The sequence shown here is derived from an EMBL/GenBank/DDBJ whole genome shotgun (WGS) entry which is preliminary data.</text>
</comment>
<gene>
    <name evidence="1" type="ORF">ab3b_00673</name>
</gene>
<name>A0A0D1LZ65_9LACO</name>